<dbReference type="InterPro" id="IPR046491">
    <property type="entry name" value="DUF6584"/>
</dbReference>
<dbReference type="Pfam" id="PF20225">
    <property type="entry name" value="DUF6584"/>
    <property type="match status" value="1"/>
</dbReference>
<organism evidence="2 3">
    <name type="scientific">Virgisporangium aliadipatigenens</name>
    <dbReference type="NCBI Taxonomy" id="741659"/>
    <lineage>
        <taxon>Bacteria</taxon>
        <taxon>Bacillati</taxon>
        <taxon>Actinomycetota</taxon>
        <taxon>Actinomycetes</taxon>
        <taxon>Micromonosporales</taxon>
        <taxon>Micromonosporaceae</taxon>
        <taxon>Virgisporangium</taxon>
    </lineage>
</organism>
<evidence type="ECO:0000256" key="1">
    <source>
        <dbReference type="SAM" id="Phobius"/>
    </source>
</evidence>
<dbReference type="AlphaFoldDB" id="A0A8J4DQ32"/>
<reference evidence="2" key="1">
    <citation type="submission" date="2021-01" db="EMBL/GenBank/DDBJ databases">
        <title>Whole genome shotgun sequence of Virgisporangium aliadipatigenens NBRC 105644.</title>
        <authorList>
            <person name="Komaki H."/>
            <person name="Tamura T."/>
        </authorList>
    </citation>
    <scope>NUCLEOTIDE SEQUENCE</scope>
    <source>
        <strain evidence="2">NBRC 105644</strain>
    </source>
</reference>
<gene>
    <name evidence="2" type="ORF">Val02_30500</name>
</gene>
<keyword evidence="1" id="KW-0472">Membrane</keyword>
<keyword evidence="1" id="KW-1133">Transmembrane helix</keyword>
<dbReference type="RefSeq" id="WP_203899690.1">
    <property type="nucleotide sequence ID" value="NZ_BOPF01000009.1"/>
</dbReference>
<proteinExistence type="predicted"/>
<evidence type="ECO:0000313" key="3">
    <source>
        <dbReference type="Proteomes" id="UP000619260"/>
    </source>
</evidence>
<keyword evidence="1" id="KW-0812">Transmembrane</keyword>
<accession>A0A8J4DQ32</accession>
<evidence type="ECO:0000313" key="2">
    <source>
        <dbReference type="EMBL" id="GIJ46164.1"/>
    </source>
</evidence>
<protein>
    <submittedName>
        <fullName evidence="2">Uncharacterized protein</fullName>
    </submittedName>
</protein>
<name>A0A8J4DQ32_9ACTN</name>
<feature type="transmembrane region" description="Helical" evidence="1">
    <location>
        <begin position="143"/>
        <end position="170"/>
    </location>
</feature>
<sequence>MIVVAKDRVLAKVEADLRRGHYHPALQRLASLAAADPDDLELRAKRAAVYRQIGNLVEAGRWGFLTEDVTDRELSAFEKAHPSAWSRLLVLRIGADPTEKLGPTASDRLAHLIELANQETSTPVVWTKTGPTTSDPGSWAEGLACLLAAAAGLAFVALAVIGLITVIRWVW</sequence>
<dbReference type="EMBL" id="BOPF01000009">
    <property type="protein sequence ID" value="GIJ46164.1"/>
    <property type="molecule type" value="Genomic_DNA"/>
</dbReference>
<comment type="caution">
    <text evidence="2">The sequence shown here is derived from an EMBL/GenBank/DDBJ whole genome shotgun (WGS) entry which is preliminary data.</text>
</comment>
<dbReference type="Proteomes" id="UP000619260">
    <property type="component" value="Unassembled WGS sequence"/>
</dbReference>
<keyword evidence="3" id="KW-1185">Reference proteome</keyword>